<dbReference type="STRING" id="1385515.GCA_000423325_02472"/>
<evidence type="ECO:0000313" key="2">
    <source>
        <dbReference type="Proteomes" id="UP000030003"/>
    </source>
</evidence>
<gene>
    <name evidence="1" type="ORF">N791_00925</name>
</gene>
<sequence length="162" mass="17845">MSHSHVLPIPPGRWAPPTAPLELGDLVLQPKPELHITLVGNALGRELHEVFGDRAGALVEDAVAALDWDWERTGERLLLRRTTGRPGGQVTAHSLIECIRLPAMRRLHRELGRLLGRRLPVPPPHVTLYVAGREEGIGVASPARLRAFTVRRVPEPVPGDRP</sequence>
<dbReference type="EMBL" id="AVBH01000063">
    <property type="protein sequence ID" value="KGO98624.1"/>
    <property type="molecule type" value="Genomic_DNA"/>
</dbReference>
<dbReference type="AlphaFoldDB" id="A0A0A0M8Q3"/>
<dbReference type="RefSeq" id="WP_027070456.1">
    <property type="nucleotide sequence ID" value="NZ_AUHT01000012.1"/>
</dbReference>
<organism evidence="1 2">
    <name type="scientific">Lysobacter defluvii IMMIB APB-9 = DSM 18482</name>
    <dbReference type="NCBI Taxonomy" id="1385515"/>
    <lineage>
        <taxon>Bacteria</taxon>
        <taxon>Pseudomonadati</taxon>
        <taxon>Pseudomonadota</taxon>
        <taxon>Gammaproteobacteria</taxon>
        <taxon>Lysobacterales</taxon>
        <taxon>Lysobacteraceae</taxon>
        <taxon>Novilysobacter</taxon>
    </lineage>
</organism>
<dbReference type="Proteomes" id="UP000030003">
    <property type="component" value="Unassembled WGS sequence"/>
</dbReference>
<comment type="caution">
    <text evidence="1">The sequence shown here is derived from an EMBL/GenBank/DDBJ whole genome shotgun (WGS) entry which is preliminary data.</text>
</comment>
<protein>
    <recommendedName>
        <fullName evidence="3">2'-5' RNA ligase</fullName>
    </recommendedName>
</protein>
<proteinExistence type="predicted"/>
<evidence type="ECO:0000313" key="1">
    <source>
        <dbReference type="EMBL" id="KGO98624.1"/>
    </source>
</evidence>
<accession>A0A0A0M8Q3</accession>
<reference evidence="1 2" key="1">
    <citation type="submission" date="2013-08" db="EMBL/GenBank/DDBJ databases">
        <title>Genomic analysis of Lysobacter defluvii.</title>
        <authorList>
            <person name="Wang Q."/>
            <person name="Wang G."/>
        </authorList>
    </citation>
    <scope>NUCLEOTIDE SEQUENCE [LARGE SCALE GENOMIC DNA]</scope>
    <source>
        <strain evidence="1 2">IMMIB APB-9</strain>
    </source>
</reference>
<name>A0A0A0M8Q3_9GAMM</name>
<dbReference type="OrthoDB" id="5974149at2"/>
<keyword evidence="2" id="KW-1185">Reference proteome</keyword>
<evidence type="ECO:0008006" key="3">
    <source>
        <dbReference type="Google" id="ProtNLM"/>
    </source>
</evidence>